<accession>A0A6P5GWC8</accession>
<evidence type="ECO:0000313" key="2">
    <source>
        <dbReference type="RefSeq" id="XP_020109925.1"/>
    </source>
</evidence>
<name>A0A6P5GWC8_ANACO</name>
<proteinExistence type="predicted"/>
<dbReference type="Gene3D" id="3.30.420.10">
    <property type="entry name" value="Ribonuclease H-like superfamily/Ribonuclease H"/>
    <property type="match status" value="1"/>
</dbReference>
<dbReference type="SUPFAM" id="SSF53098">
    <property type="entry name" value="Ribonuclease H-like"/>
    <property type="match status" value="1"/>
</dbReference>
<reference evidence="1" key="1">
    <citation type="journal article" date="2015" name="Nat. Genet.">
        <title>The pineapple genome and the evolution of CAM photosynthesis.</title>
        <authorList>
            <person name="Ming R."/>
            <person name="VanBuren R."/>
            <person name="Wai C.M."/>
            <person name="Tang H."/>
            <person name="Schatz M.C."/>
            <person name="Bowers J.E."/>
            <person name="Lyons E."/>
            <person name="Wang M.L."/>
            <person name="Chen J."/>
            <person name="Biggers E."/>
            <person name="Zhang J."/>
            <person name="Huang L."/>
            <person name="Zhang L."/>
            <person name="Miao W."/>
            <person name="Zhang J."/>
            <person name="Ye Z."/>
            <person name="Miao C."/>
            <person name="Lin Z."/>
            <person name="Wang H."/>
            <person name="Zhou H."/>
            <person name="Yim W.C."/>
            <person name="Priest H.D."/>
            <person name="Zheng C."/>
            <person name="Woodhouse M."/>
            <person name="Edger P.P."/>
            <person name="Guyot R."/>
            <person name="Guo H.B."/>
            <person name="Guo H."/>
            <person name="Zheng G."/>
            <person name="Singh R."/>
            <person name="Sharma A."/>
            <person name="Min X."/>
            <person name="Zheng Y."/>
            <person name="Lee H."/>
            <person name="Gurtowski J."/>
            <person name="Sedlazeck F.J."/>
            <person name="Harkess A."/>
            <person name="McKain M.R."/>
            <person name="Liao Z."/>
            <person name="Fang J."/>
            <person name="Liu J."/>
            <person name="Zhang X."/>
            <person name="Zhang Q."/>
            <person name="Hu W."/>
            <person name="Qin Y."/>
            <person name="Wang K."/>
            <person name="Chen L.Y."/>
            <person name="Shirley N."/>
            <person name="Lin Y.R."/>
            <person name="Liu L.Y."/>
            <person name="Hernandez A.G."/>
            <person name="Wright C.L."/>
            <person name="Bulone V."/>
            <person name="Tuskan G.A."/>
            <person name="Heath K."/>
            <person name="Zee F."/>
            <person name="Moore P.H."/>
            <person name="Sunkar R."/>
            <person name="Leebens-Mack J.H."/>
            <person name="Mockler T."/>
            <person name="Bennetzen J.L."/>
            <person name="Freeling M."/>
            <person name="Sankoff D."/>
            <person name="Paterson A.H."/>
            <person name="Zhu X."/>
            <person name="Yang X."/>
            <person name="Smith J.A."/>
            <person name="Cushman J.C."/>
            <person name="Paull R.E."/>
            <person name="Yu Q."/>
        </authorList>
    </citation>
    <scope>NUCLEOTIDE SEQUENCE [LARGE SCALE GENOMIC DNA]</scope>
    <source>
        <strain evidence="1">cv. F153</strain>
    </source>
</reference>
<dbReference type="OrthoDB" id="739979at2759"/>
<dbReference type="PANTHER" id="PTHR10797">
    <property type="entry name" value="CCR4-NOT TRANSCRIPTION COMPLEX SUBUNIT"/>
    <property type="match status" value="1"/>
</dbReference>
<sequence length="161" mass="17686">MATGVVEVRQVWAENADYEFSLIRSVVCCGRFCFAAFDTEYPGTIYIPTPDVDPRGLSPTQRYELLKLNVDALHIVQLGLALSDAAGRLPDLGTCGAFRFVWQFNFCDFDLLGGYPHNPDSVGLRFSRRASTSVPSAATASTCAASPSCWPRRACWARRPA</sequence>
<dbReference type="GO" id="GO:0003676">
    <property type="term" value="F:nucleic acid binding"/>
    <property type="evidence" value="ECO:0007669"/>
    <property type="project" value="InterPro"/>
</dbReference>
<dbReference type="InterPro" id="IPR012337">
    <property type="entry name" value="RNaseH-like_sf"/>
</dbReference>
<evidence type="ECO:0000313" key="1">
    <source>
        <dbReference type="Proteomes" id="UP000515123"/>
    </source>
</evidence>
<reference evidence="2" key="2">
    <citation type="submission" date="2025-08" db="UniProtKB">
        <authorList>
            <consortium name="RefSeq"/>
        </authorList>
    </citation>
    <scope>IDENTIFICATION</scope>
    <source>
        <tissue evidence="2">Leaf</tissue>
    </source>
</reference>
<keyword evidence="1" id="KW-1185">Reference proteome</keyword>
<organism evidence="1 2">
    <name type="scientific">Ananas comosus</name>
    <name type="common">Pineapple</name>
    <name type="synonym">Ananas ananas</name>
    <dbReference type="NCBI Taxonomy" id="4615"/>
    <lineage>
        <taxon>Eukaryota</taxon>
        <taxon>Viridiplantae</taxon>
        <taxon>Streptophyta</taxon>
        <taxon>Embryophyta</taxon>
        <taxon>Tracheophyta</taxon>
        <taxon>Spermatophyta</taxon>
        <taxon>Magnoliopsida</taxon>
        <taxon>Liliopsida</taxon>
        <taxon>Poales</taxon>
        <taxon>Bromeliaceae</taxon>
        <taxon>Bromelioideae</taxon>
        <taxon>Ananas</taxon>
    </lineage>
</organism>
<protein>
    <submittedName>
        <fullName evidence="2">Probable CCR4-associated factor 1 homolog 11</fullName>
    </submittedName>
</protein>
<dbReference type="Proteomes" id="UP000515123">
    <property type="component" value="Linkage group 19"/>
</dbReference>
<dbReference type="GO" id="GO:0004535">
    <property type="term" value="F:poly(A)-specific ribonuclease activity"/>
    <property type="evidence" value="ECO:0007669"/>
    <property type="project" value="InterPro"/>
</dbReference>
<dbReference type="AlphaFoldDB" id="A0A6P5GWC8"/>
<dbReference type="InterPro" id="IPR039637">
    <property type="entry name" value="CNOT7/CNOT8/Pop2"/>
</dbReference>
<dbReference type="GeneID" id="109725234"/>
<gene>
    <name evidence="2" type="primary">LOC109725234</name>
</gene>
<dbReference type="RefSeq" id="XP_020109925.1">
    <property type="nucleotide sequence ID" value="XM_020254336.1"/>
</dbReference>
<dbReference type="GO" id="GO:0030014">
    <property type="term" value="C:CCR4-NOT complex"/>
    <property type="evidence" value="ECO:0007669"/>
    <property type="project" value="InterPro"/>
</dbReference>
<dbReference type="InterPro" id="IPR036397">
    <property type="entry name" value="RNaseH_sf"/>
</dbReference>